<evidence type="ECO:0000313" key="2">
    <source>
        <dbReference type="Proteomes" id="UP000566071"/>
    </source>
</evidence>
<dbReference type="RefSeq" id="WP_175269501.1">
    <property type="nucleotide sequence ID" value="NZ_JABFCR010000021.1"/>
</dbReference>
<proteinExistence type="predicted"/>
<sequence length="283" mass="31580">MTGIVLKEVKINAKKIIKGTLNRFGPGNADLIFDEEDIKKSATTNLYELLQQKIPGFRVLGSHDILFRGRLLTIPIIKFGIYAVDVRIDGWPLTVDVETGSTFPLKPTTVGGGGEDGFKTDDLIAWDLSSFHDYLPLTASPTVDALSEYKLPGIIGVEVAYNRKYTNRIYPRPPMFDFAVIEITTKNGVGWYRQRPPGMVTYRPLPILQPQEFYSPRYKVAPAVIEPDYRSTIYWEPSISTDQNGKAKVSFYTSDILDKYTIKIAGIDATGGIGDGTFKLKSK</sequence>
<accession>A0ABX1W6N8</accession>
<evidence type="ECO:0000313" key="1">
    <source>
        <dbReference type="EMBL" id="NNU33817.1"/>
    </source>
</evidence>
<organism evidence="1 2">
    <name type="scientific">Mucilaginibacter humi</name>
    <dbReference type="NCBI Taxonomy" id="2732510"/>
    <lineage>
        <taxon>Bacteria</taxon>
        <taxon>Pseudomonadati</taxon>
        <taxon>Bacteroidota</taxon>
        <taxon>Sphingobacteriia</taxon>
        <taxon>Sphingobacteriales</taxon>
        <taxon>Sphingobacteriaceae</taxon>
        <taxon>Mucilaginibacter</taxon>
    </lineage>
</organism>
<comment type="caution">
    <text evidence="1">The sequence shown here is derived from an EMBL/GenBank/DDBJ whole genome shotgun (WGS) entry which is preliminary data.</text>
</comment>
<keyword evidence="2" id="KW-1185">Reference proteome</keyword>
<reference evidence="1 2" key="1">
    <citation type="submission" date="2020-05" db="EMBL/GenBank/DDBJ databases">
        <authorList>
            <person name="Khan S.A."/>
            <person name="Jeon C.O."/>
            <person name="Chun B.H."/>
        </authorList>
    </citation>
    <scope>NUCLEOTIDE SEQUENCE [LARGE SCALE GENOMIC DNA]</scope>
    <source>
        <strain evidence="1 2">S1162</strain>
    </source>
</reference>
<gene>
    <name evidence="1" type="ORF">HK413_06085</name>
</gene>
<dbReference type="EMBL" id="JABFCR010000021">
    <property type="protein sequence ID" value="NNU33817.1"/>
    <property type="molecule type" value="Genomic_DNA"/>
</dbReference>
<name>A0ABX1W6N8_9SPHI</name>
<dbReference type="Proteomes" id="UP000566071">
    <property type="component" value="Unassembled WGS sequence"/>
</dbReference>
<protein>
    <submittedName>
        <fullName evidence="1">Uncharacterized protein</fullName>
    </submittedName>
</protein>